<keyword evidence="5" id="KW-1185">Reference proteome</keyword>
<evidence type="ECO:0000313" key="5">
    <source>
        <dbReference type="Proteomes" id="UP001146120"/>
    </source>
</evidence>
<reference evidence="4" key="1">
    <citation type="submission" date="2022-11" db="EMBL/GenBank/DDBJ databases">
        <authorList>
            <person name="Morgan W.R."/>
            <person name="Tartar A."/>
        </authorList>
    </citation>
    <scope>NUCLEOTIDE SEQUENCE</scope>
    <source>
        <strain evidence="4">ARSEF 373</strain>
    </source>
</reference>
<dbReference type="PANTHER" id="PTHR43248">
    <property type="entry name" value="2-SUCCINYL-6-HYDROXY-2,4-CYCLOHEXADIENE-1-CARBOXYLATE SYNTHASE"/>
    <property type="match status" value="1"/>
</dbReference>
<dbReference type="Gene3D" id="3.40.50.1820">
    <property type="entry name" value="alpha/beta hydrolase"/>
    <property type="match status" value="2"/>
</dbReference>
<gene>
    <name evidence="4" type="ORF">N0F65_003984</name>
</gene>
<evidence type="ECO:0008006" key="6">
    <source>
        <dbReference type="Google" id="ProtNLM"/>
    </source>
</evidence>
<dbReference type="SUPFAM" id="SSF53474">
    <property type="entry name" value="alpha/beta-Hydrolases"/>
    <property type="match status" value="3"/>
</dbReference>
<dbReference type="InterPro" id="IPR051601">
    <property type="entry name" value="Serine_prot/Carboxylest_S33"/>
</dbReference>
<feature type="non-terminal residue" evidence="4">
    <location>
        <position position="1"/>
    </location>
</feature>
<organism evidence="4 5">
    <name type="scientific">Lagenidium giganteum</name>
    <dbReference type="NCBI Taxonomy" id="4803"/>
    <lineage>
        <taxon>Eukaryota</taxon>
        <taxon>Sar</taxon>
        <taxon>Stramenopiles</taxon>
        <taxon>Oomycota</taxon>
        <taxon>Peronosporomycetes</taxon>
        <taxon>Pythiales</taxon>
        <taxon>Pythiaceae</taxon>
    </lineage>
</organism>
<feature type="compositionally biased region" description="Basic and acidic residues" evidence="3">
    <location>
        <begin position="1039"/>
        <end position="1056"/>
    </location>
</feature>
<dbReference type="GO" id="GO:0016787">
    <property type="term" value="F:hydrolase activity"/>
    <property type="evidence" value="ECO:0007669"/>
    <property type="project" value="UniProtKB-KW"/>
</dbReference>
<comment type="caution">
    <text evidence="4">The sequence shown here is derived from an EMBL/GenBank/DDBJ whole genome shotgun (WGS) entry which is preliminary data.</text>
</comment>
<accession>A0AAV2Z038</accession>
<evidence type="ECO:0000256" key="3">
    <source>
        <dbReference type="SAM" id="MobiDB-lite"/>
    </source>
</evidence>
<feature type="region of interest" description="Disordered" evidence="3">
    <location>
        <begin position="1039"/>
        <end position="1082"/>
    </location>
</feature>
<reference evidence="4" key="2">
    <citation type="journal article" date="2023" name="Microbiol Resour">
        <title>Decontamination and Annotation of the Draft Genome Sequence of the Oomycete Lagenidium giganteum ARSEF 373.</title>
        <authorList>
            <person name="Morgan W.R."/>
            <person name="Tartar A."/>
        </authorList>
    </citation>
    <scope>NUCLEOTIDE SEQUENCE</scope>
    <source>
        <strain evidence="4">ARSEF 373</strain>
    </source>
</reference>
<evidence type="ECO:0000256" key="2">
    <source>
        <dbReference type="ARBA" id="ARBA00022801"/>
    </source>
</evidence>
<keyword evidence="2" id="KW-0378">Hydrolase</keyword>
<dbReference type="InterPro" id="IPR029058">
    <property type="entry name" value="AB_hydrolase_fold"/>
</dbReference>
<sequence length="1604" mass="176527">TNPLGQLWRSNPLQCVPCPSSRRSFLIFHRQVHRAPPSASPLLQSPPSTMARIAAFLALTASASLVAATPSSHKSSPWGPCNATANLDSPDAEELECAMIQVPLCHDGVCESKQTIELFTQRLLAKQDADNKPNVWLLSGGPGQASDIFASNMIKLREKSKDAINFYTADHRGTGRSANLDCGKDVKPSGYGDCFRKLLAQSDNKPEAFSVTSAAKDVTLLAEKFASKAESYVYGVSYGTYLAERVMHLQPKFVKGYVLDGVSADRGHPFTFTGDDYLPVAKRLAEACEEDKFCSGKFTKEIEKHGSLHQAFTEIVNGFDKAPNDCDLGNTATASIPDATMLYNVIVYSEMWTEPTPTAGRLNANATKTFMWQDQASAVQDYCLVTGRHEEPACQDASMDNIKHLYKSTPAFAYKPDQYHEKVATIPDGVGVMVFNGGLDFNTPWEYGRRQYNDMQSTNILMVEAKHGGHGNVMAPMTPEDTSECGNRIFLSFVANKGDVRKVDTACLKTVPAIQFKNATTAANLLGKKLEGNAGVYQIVSLFTQRLRAEQDADSKPNIWLLSGGPGQDSGFMTEMANLRAIDRQHQRVHAGSSWSGAFLDCGQDLSPSNCGDCFRKVLAQFDKKPEAFFVTSAPHDATSLATKFASNAESYVYGVSYGTYLAQRVMHLSPRAINGYVLDGLSFSAISAMARIATIVVIAASATAHVIATPASHQASPWHPCSANGKASLDDPETNEFECAMIQVPLCHDGVCESKQTIELFTQRLLAKQDADNKPNVWLLCGGPGQPSDLFAGDMLKLRAISNDAINLYTTDHRGTGRSAYLDCGDDLEYSGYGDCFRKLLAQMDNKPESFSVTSAAKDVVHLANQFTTKAESYVYGISYGTYLTERVMHLAPEIVKGYLLDGVSADRGNPFTFMTSDMLPVSKRLAEACEDDEFCRSKFTKEIAQYGSLYEAFIQIVNGFDNSPNRCVDFLVKAQNDEKKASTDTESSDSASMVVKQFLIGFTADEKRVLVPAYLYRINRCSDDDLAFLQTYRSLENEPSKNEPLDEAGSHDDAEASGNDENCDDSEDDSDAGSQATVKDSLPDSDLLAKLIINSEMWTQPSPTVAQLTANSTNAYIWADQAPGVKDYCLVTGRHDEPACQDAAMDSIKHLYKSTPAFVYKRDQYAENVATIRDGVGVVIFNGGHDFNTPWEFGRREFDDLDSPNMMMVEAKHGSHGTALAAITKEDETECGYHIFVSFITNKGDVRKVDISCLDDVPAIQFNNLNSTADLLGERLQGDATFLDCGNNLEPSGYGNCIRKLLAQFENKPEAFSATSATKTWCLWRAFASKANTYIYGVSYGTYLAERVIHLSPASIKGYMLDGPLADRGYPFSFQSADMAPVSKRLAEACEEDEFCCSKSTNEIAKHGSLFQAVVEMVNGFDNAPNQCVDFVQAHMEQVNGLAPAMPASWAVKNCLVWFIQISILYRMNRCSDDDMEFLNEYLKPQMEEDEKSTSTVPFEARILFKLIPFSEFWSQHQINADAIKTLMWPDQGRDIHEYCLFTGRHDEPACQNDALNIIKRLCNSKPAFVYKPDEHHQKVATIPADVGVMVFTGGLDFNPTC</sequence>
<dbReference type="Proteomes" id="UP001146120">
    <property type="component" value="Unassembled WGS sequence"/>
</dbReference>
<protein>
    <recommendedName>
        <fullName evidence="6">AB hydrolase-1 domain-containing protein</fullName>
    </recommendedName>
</protein>
<comment type="similarity">
    <text evidence="1">Belongs to the peptidase S33 family.</text>
</comment>
<dbReference type="PANTHER" id="PTHR43248:SF3">
    <property type="entry name" value="AB HYDROLASE-1 DOMAIN-CONTAINING PROTEIN"/>
    <property type="match status" value="1"/>
</dbReference>
<evidence type="ECO:0000313" key="4">
    <source>
        <dbReference type="EMBL" id="DAZ98768.1"/>
    </source>
</evidence>
<name>A0AAV2Z038_9STRA</name>
<feature type="compositionally biased region" description="Acidic residues" evidence="3">
    <location>
        <begin position="1063"/>
        <end position="1073"/>
    </location>
</feature>
<dbReference type="EMBL" id="DAKRPA010000097">
    <property type="protein sequence ID" value="DAZ98768.1"/>
    <property type="molecule type" value="Genomic_DNA"/>
</dbReference>
<evidence type="ECO:0000256" key="1">
    <source>
        <dbReference type="ARBA" id="ARBA00010088"/>
    </source>
</evidence>
<proteinExistence type="inferred from homology"/>